<sequence>MKSLLQTTDEWMRKRLRVKTRFEKLQSLGIQKQKAWEYANTRKGYWRISNSPILSKALGNNILKGLGFLFFSDYYRQMTA</sequence>
<protein>
    <submittedName>
        <fullName evidence="1">Maturase</fullName>
    </submittedName>
</protein>
<dbReference type="Proteomes" id="UP000053750">
    <property type="component" value="Unassembled WGS sequence"/>
</dbReference>
<organism evidence="1 2">
    <name type="scientific">Paenibacillus darwinianus</name>
    <dbReference type="NCBI Taxonomy" id="1380763"/>
    <lineage>
        <taxon>Bacteria</taxon>
        <taxon>Bacillati</taxon>
        <taxon>Bacillota</taxon>
        <taxon>Bacilli</taxon>
        <taxon>Bacillales</taxon>
        <taxon>Paenibacillaceae</taxon>
        <taxon>Paenibacillus</taxon>
    </lineage>
</organism>
<gene>
    <name evidence="1" type="ORF">BG53_12415</name>
</gene>
<evidence type="ECO:0000313" key="2">
    <source>
        <dbReference type="Proteomes" id="UP000053750"/>
    </source>
</evidence>
<name>A0A9W5S3D2_9BACL</name>
<dbReference type="AlphaFoldDB" id="A0A9W5S3D2"/>
<keyword evidence="2" id="KW-1185">Reference proteome</keyword>
<proteinExistence type="predicted"/>
<reference evidence="1 2" key="1">
    <citation type="submission" date="2014-02" db="EMBL/GenBank/DDBJ databases">
        <title>Genome sequence of Paenibacillus darwinianus reveals adaptive mechanisms for survival in Antarctic soils.</title>
        <authorList>
            <person name="Dsouza M."/>
            <person name="Taylor M.W."/>
            <person name="Turner S.J."/>
            <person name="Aislabie J."/>
        </authorList>
    </citation>
    <scope>NUCLEOTIDE SEQUENCE [LARGE SCALE GENOMIC DNA]</scope>
    <source>
        <strain evidence="1 2">CE1</strain>
    </source>
</reference>
<dbReference type="EMBL" id="JFHU01000044">
    <property type="protein sequence ID" value="EXX91017.1"/>
    <property type="molecule type" value="Genomic_DNA"/>
</dbReference>
<comment type="caution">
    <text evidence="1">The sequence shown here is derived from an EMBL/GenBank/DDBJ whole genome shotgun (WGS) entry which is preliminary data.</text>
</comment>
<evidence type="ECO:0000313" key="1">
    <source>
        <dbReference type="EMBL" id="EXX91017.1"/>
    </source>
</evidence>
<accession>A0A9W5S3D2</accession>